<keyword evidence="2" id="KW-0648">Protein biosynthesis</keyword>
<comment type="similarity">
    <text evidence="1">Belongs to the RRF family.</text>
</comment>
<dbReference type="SUPFAM" id="SSF55194">
    <property type="entry name" value="Ribosome recycling factor, RRF"/>
    <property type="match status" value="1"/>
</dbReference>
<organism evidence="5 6">
    <name type="scientific">Eimeria mitis</name>
    <dbReference type="NCBI Taxonomy" id="44415"/>
    <lineage>
        <taxon>Eukaryota</taxon>
        <taxon>Sar</taxon>
        <taxon>Alveolata</taxon>
        <taxon>Apicomplexa</taxon>
        <taxon>Conoidasida</taxon>
        <taxon>Coccidia</taxon>
        <taxon>Eucoccidiorida</taxon>
        <taxon>Eimeriorina</taxon>
        <taxon>Eimeriidae</taxon>
        <taxon>Eimeria</taxon>
    </lineage>
</organism>
<protein>
    <submittedName>
        <fullName evidence="5">Ribosome recycling factor domain-containing protein, putative</fullName>
    </submittedName>
</protein>
<dbReference type="VEuPathDB" id="ToxoDB:EMH_0048220"/>
<dbReference type="PANTHER" id="PTHR20982">
    <property type="entry name" value="RIBOSOME RECYCLING FACTOR"/>
    <property type="match status" value="1"/>
</dbReference>
<name>U6KIA4_9EIME</name>
<evidence type="ECO:0000259" key="4">
    <source>
        <dbReference type="Pfam" id="PF01765"/>
    </source>
</evidence>
<dbReference type="RefSeq" id="XP_037878261.1">
    <property type="nucleotide sequence ID" value="XM_038022407.1"/>
</dbReference>
<feature type="region of interest" description="Disordered" evidence="3">
    <location>
        <begin position="1"/>
        <end position="54"/>
    </location>
</feature>
<dbReference type="Gene3D" id="3.30.1360.40">
    <property type="match status" value="1"/>
</dbReference>
<evidence type="ECO:0000256" key="3">
    <source>
        <dbReference type="SAM" id="MobiDB-lite"/>
    </source>
</evidence>
<evidence type="ECO:0000256" key="2">
    <source>
        <dbReference type="ARBA" id="ARBA00022917"/>
    </source>
</evidence>
<dbReference type="AlphaFoldDB" id="U6KIA4"/>
<dbReference type="InterPro" id="IPR036191">
    <property type="entry name" value="RRF_sf"/>
</dbReference>
<evidence type="ECO:0000256" key="1">
    <source>
        <dbReference type="ARBA" id="ARBA00005912"/>
    </source>
</evidence>
<dbReference type="GO" id="GO:0006412">
    <property type="term" value="P:translation"/>
    <property type="evidence" value="ECO:0007669"/>
    <property type="project" value="UniProtKB-KW"/>
</dbReference>
<dbReference type="OrthoDB" id="332019at2759"/>
<gene>
    <name evidence="5" type="ORF">EMH_0048220</name>
</gene>
<dbReference type="EMBL" id="HG735452">
    <property type="protein sequence ID" value="CDJ35972.1"/>
    <property type="molecule type" value="Genomic_DNA"/>
</dbReference>
<proteinExistence type="inferred from homology"/>
<keyword evidence="6" id="KW-1185">Reference proteome</keyword>
<dbReference type="Gene3D" id="1.10.132.20">
    <property type="entry name" value="Ribosome-recycling factor"/>
    <property type="match status" value="1"/>
</dbReference>
<dbReference type="GeneID" id="60404070"/>
<evidence type="ECO:0000313" key="5">
    <source>
        <dbReference type="EMBL" id="CDJ35972.1"/>
    </source>
</evidence>
<dbReference type="PANTHER" id="PTHR20982:SF3">
    <property type="entry name" value="MITOCHONDRIAL RIBOSOME RECYCLING FACTOR PSEUDO 1"/>
    <property type="match status" value="1"/>
</dbReference>
<dbReference type="GO" id="GO:0043023">
    <property type="term" value="F:ribosomal large subunit binding"/>
    <property type="evidence" value="ECO:0007669"/>
    <property type="project" value="TreeGrafter"/>
</dbReference>
<sequence>MRRMLKKLNYVAEGDAPHKENTRDWQPQEHQQTRRGREEKDRGSFDSKNTEAEAEAALEAAQQQMNGHLGDLVSRLKDLDVSRPKISTFEDIQVQVAGGNKRLSDLAQVQIKGSSVVVLTLFSEQHLSKVISALRRTDENWRIVEDGPVTVRVQLPKMTEDLRNSFIAQAKAATEEVSFVFAAFQNVACFHMKSLPSGCIIFIRLFSVCYSFEQLLVVASAVSHS</sequence>
<dbReference type="Pfam" id="PF01765">
    <property type="entry name" value="RRF"/>
    <property type="match status" value="1"/>
</dbReference>
<evidence type="ECO:0000313" key="6">
    <source>
        <dbReference type="Proteomes" id="UP000030744"/>
    </source>
</evidence>
<reference evidence="5" key="2">
    <citation type="submission" date="2013-10" db="EMBL/GenBank/DDBJ databases">
        <authorList>
            <person name="Aslett M."/>
        </authorList>
    </citation>
    <scope>NUCLEOTIDE SEQUENCE [LARGE SCALE GENOMIC DNA]</scope>
    <source>
        <strain evidence="5">Houghton</strain>
    </source>
</reference>
<dbReference type="Proteomes" id="UP000030744">
    <property type="component" value="Unassembled WGS sequence"/>
</dbReference>
<reference evidence="5" key="1">
    <citation type="submission" date="2013-10" db="EMBL/GenBank/DDBJ databases">
        <title>Genomic analysis of the causative agents of coccidiosis in chickens.</title>
        <authorList>
            <person name="Reid A.J."/>
            <person name="Blake D."/>
            <person name="Billington K."/>
            <person name="Browne H."/>
            <person name="Dunn M."/>
            <person name="Hung S."/>
            <person name="Kawahara F."/>
            <person name="Miranda-Saavedra D."/>
            <person name="Mourier T."/>
            <person name="Nagra H."/>
            <person name="Otto T.D."/>
            <person name="Rawlings N."/>
            <person name="Sanchez A."/>
            <person name="Sanders M."/>
            <person name="Subramaniam C."/>
            <person name="Tay Y."/>
            <person name="Dear P."/>
            <person name="Doerig C."/>
            <person name="Gruber A."/>
            <person name="Parkinson J."/>
            <person name="Shirley M."/>
            <person name="Wan K.L."/>
            <person name="Berriman M."/>
            <person name="Tomley F."/>
            <person name="Pain A."/>
        </authorList>
    </citation>
    <scope>NUCLEOTIDE SEQUENCE [LARGE SCALE GENOMIC DNA]</scope>
    <source>
        <strain evidence="5">Houghton</strain>
    </source>
</reference>
<feature type="domain" description="Ribosome recycling factor" evidence="4">
    <location>
        <begin position="75"/>
        <end position="177"/>
    </location>
</feature>
<feature type="compositionally biased region" description="Basic and acidic residues" evidence="3">
    <location>
        <begin position="15"/>
        <end position="51"/>
    </location>
</feature>
<dbReference type="InterPro" id="IPR023584">
    <property type="entry name" value="Ribosome_recyc_fac_dom"/>
</dbReference>
<dbReference type="InterPro" id="IPR002661">
    <property type="entry name" value="Ribosome_recyc_fac"/>
</dbReference>
<accession>U6KIA4</accession>
<dbReference type="GO" id="GO:0005739">
    <property type="term" value="C:mitochondrion"/>
    <property type="evidence" value="ECO:0007669"/>
    <property type="project" value="TreeGrafter"/>
</dbReference>